<name>A0A9P0X8P4_PIEBR</name>
<keyword evidence="2" id="KW-1185">Reference proteome</keyword>
<protein>
    <submittedName>
        <fullName evidence="1">Uncharacterized protein</fullName>
    </submittedName>
</protein>
<evidence type="ECO:0000313" key="2">
    <source>
        <dbReference type="Proteomes" id="UP001152562"/>
    </source>
</evidence>
<proteinExistence type="predicted"/>
<dbReference type="AlphaFoldDB" id="A0A9P0X8P4"/>
<sequence length="95" mass="11142">MFFIKDYLKLGIHFVNFLRSAHLQQLRVVDTFANVKRERCALKWVAVNWANTKGSSVCSWTRACVFLWRYALPSPLERLRERGAQEVREHSGYPA</sequence>
<dbReference type="EMBL" id="CALOZG010000004">
    <property type="protein sequence ID" value="CAH4016802.1"/>
    <property type="molecule type" value="Genomic_DNA"/>
</dbReference>
<dbReference type="Proteomes" id="UP001152562">
    <property type="component" value="Unassembled WGS sequence"/>
</dbReference>
<organism evidence="1 2">
    <name type="scientific">Pieris brassicae</name>
    <name type="common">White butterfly</name>
    <name type="synonym">Large white butterfly</name>
    <dbReference type="NCBI Taxonomy" id="7116"/>
    <lineage>
        <taxon>Eukaryota</taxon>
        <taxon>Metazoa</taxon>
        <taxon>Ecdysozoa</taxon>
        <taxon>Arthropoda</taxon>
        <taxon>Hexapoda</taxon>
        <taxon>Insecta</taxon>
        <taxon>Pterygota</taxon>
        <taxon>Neoptera</taxon>
        <taxon>Endopterygota</taxon>
        <taxon>Lepidoptera</taxon>
        <taxon>Glossata</taxon>
        <taxon>Ditrysia</taxon>
        <taxon>Papilionoidea</taxon>
        <taxon>Pieridae</taxon>
        <taxon>Pierinae</taxon>
        <taxon>Pieris</taxon>
    </lineage>
</organism>
<evidence type="ECO:0000313" key="1">
    <source>
        <dbReference type="EMBL" id="CAH4016802.1"/>
    </source>
</evidence>
<gene>
    <name evidence="1" type="ORF">PIBRA_LOCUS3511</name>
</gene>
<reference evidence="1" key="1">
    <citation type="submission" date="2022-05" db="EMBL/GenBank/DDBJ databases">
        <authorList>
            <person name="Okamura Y."/>
        </authorList>
    </citation>
    <scope>NUCLEOTIDE SEQUENCE</scope>
</reference>
<comment type="caution">
    <text evidence="1">The sequence shown here is derived from an EMBL/GenBank/DDBJ whole genome shotgun (WGS) entry which is preliminary data.</text>
</comment>
<accession>A0A9P0X8P4</accession>